<reference evidence="1 2" key="1">
    <citation type="journal article" date="2021" name="BMC Genomics">
        <title>Datura genome reveals duplications of psychoactive alkaloid biosynthetic genes and high mutation rate following tissue culture.</title>
        <authorList>
            <person name="Rajewski A."/>
            <person name="Carter-House D."/>
            <person name="Stajich J."/>
            <person name="Litt A."/>
        </authorList>
    </citation>
    <scope>NUCLEOTIDE SEQUENCE [LARGE SCALE GENOMIC DNA]</scope>
    <source>
        <strain evidence="1">AR-01</strain>
    </source>
</reference>
<accession>A0ABS8TG62</accession>
<evidence type="ECO:0000313" key="1">
    <source>
        <dbReference type="EMBL" id="MCD7469971.1"/>
    </source>
</evidence>
<protein>
    <submittedName>
        <fullName evidence="1">Uncharacterized protein</fullName>
    </submittedName>
</protein>
<sequence>VTFPLQRTCYSGCSVAAVVLAFTFQIRHGEIPTVTMVSLQQKSLCCSGPPN</sequence>
<evidence type="ECO:0000313" key="2">
    <source>
        <dbReference type="Proteomes" id="UP000823775"/>
    </source>
</evidence>
<dbReference type="Proteomes" id="UP000823775">
    <property type="component" value="Unassembled WGS sequence"/>
</dbReference>
<dbReference type="EMBL" id="JACEIK010001514">
    <property type="protein sequence ID" value="MCD7469971.1"/>
    <property type="molecule type" value="Genomic_DNA"/>
</dbReference>
<gene>
    <name evidence="1" type="ORF">HAX54_009468</name>
</gene>
<name>A0ABS8TG62_DATST</name>
<keyword evidence="2" id="KW-1185">Reference proteome</keyword>
<organism evidence="1 2">
    <name type="scientific">Datura stramonium</name>
    <name type="common">Jimsonweed</name>
    <name type="synonym">Common thornapple</name>
    <dbReference type="NCBI Taxonomy" id="4076"/>
    <lineage>
        <taxon>Eukaryota</taxon>
        <taxon>Viridiplantae</taxon>
        <taxon>Streptophyta</taxon>
        <taxon>Embryophyta</taxon>
        <taxon>Tracheophyta</taxon>
        <taxon>Spermatophyta</taxon>
        <taxon>Magnoliopsida</taxon>
        <taxon>eudicotyledons</taxon>
        <taxon>Gunneridae</taxon>
        <taxon>Pentapetalae</taxon>
        <taxon>asterids</taxon>
        <taxon>lamiids</taxon>
        <taxon>Solanales</taxon>
        <taxon>Solanaceae</taxon>
        <taxon>Solanoideae</taxon>
        <taxon>Datureae</taxon>
        <taxon>Datura</taxon>
    </lineage>
</organism>
<comment type="caution">
    <text evidence="1">The sequence shown here is derived from an EMBL/GenBank/DDBJ whole genome shotgun (WGS) entry which is preliminary data.</text>
</comment>
<proteinExistence type="predicted"/>
<feature type="non-terminal residue" evidence="1">
    <location>
        <position position="1"/>
    </location>
</feature>